<dbReference type="SUPFAM" id="SSF52799">
    <property type="entry name" value="(Phosphotyrosine protein) phosphatases II"/>
    <property type="match status" value="1"/>
</dbReference>
<keyword evidence="3" id="KW-0378">Hydrolase</keyword>
<evidence type="ECO:0000313" key="8">
    <source>
        <dbReference type="EMBL" id="GMI34267.1"/>
    </source>
</evidence>
<feature type="domain" description="Tyrosine specific protein phosphatases" evidence="7">
    <location>
        <begin position="160"/>
        <end position="202"/>
    </location>
</feature>
<dbReference type="Pfam" id="PF00782">
    <property type="entry name" value="DSPc"/>
    <property type="match status" value="1"/>
</dbReference>
<evidence type="ECO:0000256" key="5">
    <source>
        <dbReference type="SAM" id="MobiDB-lite"/>
    </source>
</evidence>
<proteinExistence type="inferred from homology"/>
<feature type="region of interest" description="Disordered" evidence="5">
    <location>
        <begin position="1"/>
        <end position="34"/>
    </location>
</feature>
<reference evidence="8 9" key="1">
    <citation type="journal article" date="2023" name="Commun. Biol.">
        <title>Genome analysis of Parmales, the sister group of diatoms, reveals the evolutionary specialization of diatoms from phago-mixotrophs to photoautotrophs.</title>
        <authorList>
            <person name="Ban H."/>
            <person name="Sato S."/>
            <person name="Yoshikawa S."/>
            <person name="Yamada K."/>
            <person name="Nakamura Y."/>
            <person name="Ichinomiya M."/>
            <person name="Sato N."/>
            <person name="Blanc-Mathieu R."/>
            <person name="Endo H."/>
            <person name="Kuwata A."/>
            <person name="Ogata H."/>
        </authorList>
    </citation>
    <scope>NUCLEOTIDE SEQUENCE [LARGE SCALE GENOMIC DNA]</scope>
</reference>
<dbReference type="InterPro" id="IPR000340">
    <property type="entry name" value="Dual-sp_phosphatase_cat-dom"/>
</dbReference>
<evidence type="ECO:0000256" key="3">
    <source>
        <dbReference type="ARBA" id="ARBA00022801"/>
    </source>
</evidence>
<accession>A0ABQ6MWM3</accession>
<feature type="region of interest" description="Disordered" evidence="5">
    <location>
        <begin position="141"/>
        <end position="160"/>
    </location>
</feature>
<evidence type="ECO:0000259" key="6">
    <source>
        <dbReference type="PROSITE" id="PS50054"/>
    </source>
</evidence>
<dbReference type="InterPro" id="IPR029021">
    <property type="entry name" value="Prot-tyrosine_phosphatase-like"/>
</dbReference>
<dbReference type="InterPro" id="IPR020422">
    <property type="entry name" value="TYR_PHOSPHATASE_DUAL_dom"/>
</dbReference>
<dbReference type="PANTHER" id="PTHR10159:SF519">
    <property type="entry name" value="DUAL SPECIFICITY PROTEIN PHOSPHATASE MPK3"/>
    <property type="match status" value="1"/>
</dbReference>
<evidence type="ECO:0000256" key="4">
    <source>
        <dbReference type="ARBA" id="ARBA00022912"/>
    </source>
</evidence>
<dbReference type="PANTHER" id="PTHR10159">
    <property type="entry name" value="DUAL SPECIFICITY PROTEIN PHOSPHATASE"/>
    <property type="match status" value="1"/>
</dbReference>
<name>A0ABQ6MWM3_9STRA</name>
<evidence type="ECO:0000256" key="2">
    <source>
        <dbReference type="ARBA" id="ARBA00013064"/>
    </source>
</evidence>
<dbReference type="PROSITE" id="PS50056">
    <property type="entry name" value="TYR_PHOSPHATASE_2"/>
    <property type="match status" value="1"/>
</dbReference>
<keyword evidence="9" id="KW-1185">Reference proteome</keyword>
<comment type="similarity">
    <text evidence="1">Belongs to the protein-tyrosine phosphatase family. Non-receptor class dual specificity subfamily.</text>
</comment>
<evidence type="ECO:0000259" key="7">
    <source>
        <dbReference type="PROSITE" id="PS50056"/>
    </source>
</evidence>
<organism evidence="8 9">
    <name type="scientific">Tetraparma gracilis</name>
    <dbReference type="NCBI Taxonomy" id="2962635"/>
    <lineage>
        <taxon>Eukaryota</taxon>
        <taxon>Sar</taxon>
        <taxon>Stramenopiles</taxon>
        <taxon>Ochrophyta</taxon>
        <taxon>Bolidophyceae</taxon>
        <taxon>Parmales</taxon>
        <taxon>Triparmaceae</taxon>
        <taxon>Tetraparma</taxon>
    </lineage>
</organism>
<feature type="region of interest" description="Disordered" evidence="5">
    <location>
        <begin position="247"/>
        <end position="269"/>
    </location>
</feature>
<keyword evidence="4" id="KW-0904">Protein phosphatase</keyword>
<feature type="compositionally biased region" description="Basic and acidic residues" evidence="5">
    <location>
        <begin position="250"/>
        <end position="269"/>
    </location>
</feature>
<dbReference type="CDD" id="cd14498">
    <property type="entry name" value="DSP"/>
    <property type="match status" value="1"/>
</dbReference>
<dbReference type="Proteomes" id="UP001165060">
    <property type="component" value="Unassembled WGS sequence"/>
</dbReference>
<protein>
    <recommendedName>
        <fullName evidence="2">protein-tyrosine-phosphatase</fullName>
        <ecNumber evidence="2">3.1.3.48</ecNumber>
    </recommendedName>
</protein>
<feature type="domain" description="Tyrosine-protein phosphatase" evidence="6">
    <location>
        <begin position="40"/>
        <end position="224"/>
    </location>
</feature>
<dbReference type="PROSITE" id="PS50054">
    <property type="entry name" value="TYR_PHOSPHATASE_DUAL"/>
    <property type="match status" value="1"/>
</dbReference>
<dbReference type="InterPro" id="IPR000387">
    <property type="entry name" value="Tyr_Pase_dom"/>
</dbReference>
<comment type="caution">
    <text evidence="8">The sequence shown here is derived from an EMBL/GenBank/DDBJ whole genome shotgun (WGS) entry which is preliminary data.</text>
</comment>
<dbReference type="EC" id="3.1.3.48" evidence="2"/>
<dbReference type="SMART" id="SM00195">
    <property type="entry name" value="DSPc"/>
    <property type="match status" value="1"/>
</dbReference>
<feature type="compositionally biased region" description="Low complexity" evidence="5">
    <location>
        <begin position="141"/>
        <end position="152"/>
    </location>
</feature>
<sequence>MSQSPARKGKPPRLSLTLSTGGSPSSPLGSPELPLSLQHNISEVPGTGVYVSGHEVVENVSLLMSLNIVGVVNCCAPRNTDHFPKHVRHLHLDMKDEPSFQIRPYFKPASDFIASCLETSPDSIPPPSSFAASAASSSLSSSLPSAPQTPSSRKAAQAPPSPKVLVHCNAGMSRSCSLLIAYLLRSGFGTLHHCFSHVKQFRIQCSPNPGFLDALLLEEEGMSGRRTMDAEKYRMDRFGDAEQFRVVGGGEEKGGESKMDVDESKDMCE</sequence>
<dbReference type="Gene3D" id="3.90.190.10">
    <property type="entry name" value="Protein tyrosine phosphatase superfamily"/>
    <property type="match status" value="1"/>
</dbReference>
<evidence type="ECO:0000313" key="9">
    <source>
        <dbReference type="Proteomes" id="UP001165060"/>
    </source>
</evidence>
<feature type="compositionally biased region" description="Low complexity" evidence="5">
    <location>
        <begin position="14"/>
        <end position="34"/>
    </location>
</feature>
<gene>
    <name evidence="8" type="ORF">TeGR_g3972</name>
</gene>
<dbReference type="EMBL" id="BRYB01001816">
    <property type="protein sequence ID" value="GMI34267.1"/>
    <property type="molecule type" value="Genomic_DNA"/>
</dbReference>
<evidence type="ECO:0000256" key="1">
    <source>
        <dbReference type="ARBA" id="ARBA00008601"/>
    </source>
</evidence>